<dbReference type="EMBL" id="CP023977">
    <property type="protein sequence ID" value="ATM24852.1"/>
    <property type="molecule type" value="Genomic_DNA"/>
</dbReference>
<dbReference type="KEGG" id="salf:SMD44_p20069"/>
<accession>A0A291W5N5</accession>
<reference evidence="2 3" key="1">
    <citation type="submission" date="2017-10" db="EMBL/GenBank/DDBJ databases">
        <title>Streptomyces alboflavus Genome sequencing and assembly.</title>
        <authorList>
            <person name="Wang Y."/>
            <person name="Du B."/>
            <person name="Ding Y."/>
            <person name="Liu H."/>
            <person name="Hou Q."/>
            <person name="Liu K."/>
            <person name="Wang C."/>
            <person name="Yao L."/>
        </authorList>
    </citation>
    <scope>NUCLEOTIDE SEQUENCE [LARGE SCALE GENOMIC DNA]</scope>
    <source>
        <strain evidence="2 3">MDJK44</strain>
        <plasmid evidence="3">Plasmid pmdjk44.2</plasmid>
    </source>
</reference>
<evidence type="ECO:0000313" key="3">
    <source>
        <dbReference type="Proteomes" id="UP000195880"/>
    </source>
</evidence>
<geneLocation type="plasmid" evidence="3">
    <name>pmdjk44.2</name>
</geneLocation>
<feature type="region of interest" description="Disordered" evidence="1">
    <location>
        <begin position="1"/>
        <end position="29"/>
    </location>
</feature>
<organism evidence="2 3">
    <name type="scientific">Streptomyces alboflavus</name>
    <dbReference type="NCBI Taxonomy" id="67267"/>
    <lineage>
        <taxon>Bacteria</taxon>
        <taxon>Bacillati</taxon>
        <taxon>Actinomycetota</taxon>
        <taxon>Actinomycetes</taxon>
        <taxon>Kitasatosporales</taxon>
        <taxon>Streptomycetaceae</taxon>
        <taxon>Streptomyces</taxon>
    </lineage>
</organism>
<protein>
    <submittedName>
        <fullName evidence="2">Uncharacterized protein</fullName>
    </submittedName>
</protein>
<proteinExistence type="predicted"/>
<name>A0A291W5N5_9ACTN</name>
<keyword evidence="2" id="KW-0614">Plasmid</keyword>
<gene>
    <name evidence="2" type="ORF">SMD44_p20069</name>
</gene>
<evidence type="ECO:0000313" key="2">
    <source>
        <dbReference type="EMBL" id="ATM24852.1"/>
    </source>
</evidence>
<dbReference type="Proteomes" id="UP000195880">
    <property type="component" value="Plasmid pMDJK44.2"/>
</dbReference>
<sequence length="29" mass="3178">MPEREGNTLSGTRRADQPGGITHQIGRNK</sequence>
<keyword evidence="3" id="KW-1185">Reference proteome</keyword>
<dbReference type="AlphaFoldDB" id="A0A291W5N5"/>
<evidence type="ECO:0000256" key="1">
    <source>
        <dbReference type="SAM" id="MobiDB-lite"/>
    </source>
</evidence>